<accession>A0A940SXK2</accession>
<evidence type="ECO:0000313" key="3">
    <source>
        <dbReference type="Proteomes" id="UP000674938"/>
    </source>
</evidence>
<organism evidence="2 3">
    <name type="scientific">Vagococcus allomyrinae</name>
    <dbReference type="NCBI Taxonomy" id="2794353"/>
    <lineage>
        <taxon>Bacteria</taxon>
        <taxon>Bacillati</taxon>
        <taxon>Bacillota</taxon>
        <taxon>Bacilli</taxon>
        <taxon>Lactobacillales</taxon>
        <taxon>Enterococcaceae</taxon>
        <taxon>Vagococcus</taxon>
    </lineage>
</organism>
<evidence type="ECO:0000259" key="1">
    <source>
        <dbReference type="PROSITE" id="PS51186"/>
    </source>
</evidence>
<dbReference type="EMBL" id="JAEEGA010000023">
    <property type="protein sequence ID" value="MBP1044204.1"/>
    <property type="molecule type" value="Genomic_DNA"/>
</dbReference>
<dbReference type="AlphaFoldDB" id="A0A940SXK2"/>
<dbReference type="Pfam" id="PF13508">
    <property type="entry name" value="Acetyltransf_7"/>
    <property type="match status" value="1"/>
</dbReference>
<dbReference type="Proteomes" id="UP000674938">
    <property type="component" value="Unassembled WGS sequence"/>
</dbReference>
<name>A0A940SXK2_9ENTE</name>
<dbReference type="InterPro" id="IPR016181">
    <property type="entry name" value="Acyl_CoA_acyltransferase"/>
</dbReference>
<evidence type="ECO:0000313" key="2">
    <source>
        <dbReference type="EMBL" id="MBP1044204.1"/>
    </source>
</evidence>
<dbReference type="GO" id="GO:0016747">
    <property type="term" value="F:acyltransferase activity, transferring groups other than amino-acyl groups"/>
    <property type="evidence" value="ECO:0007669"/>
    <property type="project" value="InterPro"/>
</dbReference>
<dbReference type="Gene3D" id="3.40.630.30">
    <property type="match status" value="1"/>
</dbReference>
<dbReference type="RefSeq" id="WP_209532485.1">
    <property type="nucleotide sequence ID" value="NZ_JAEEGA010000023.1"/>
</dbReference>
<keyword evidence="3" id="KW-1185">Reference proteome</keyword>
<sequence length="209" mass="24052">MKFRRAQKSELSAVINLFSESFKDYPLMTLFSSEQRDSTPFVTELYKVNTRVHFRKHLCFIGELEGQVVVAALLKKKNTSEIGFLDYAISGGWRLIKHLGLSDFLTFLKVNEEMGMACRQLNSTSWYLDSLAVDQRQQGKHLGSKIINQCLIPYIAQNDGGLLTLVTNTERNRQFYLKNGFKEFSNAHIKVGEQQLANFSFKRLIQQNK</sequence>
<gene>
    <name evidence="2" type="ORF">I6N95_24650</name>
</gene>
<reference evidence="2" key="1">
    <citation type="submission" date="2020-12" db="EMBL/GenBank/DDBJ databases">
        <title>Vagococcus allomyrinae sp. nov. and Enterococcus lavae sp. nov., isolated from the larvae of Allomyrina dichotoma.</title>
        <authorList>
            <person name="Lee S.D."/>
        </authorList>
    </citation>
    <scope>NUCLEOTIDE SEQUENCE</scope>
    <source>
        <strain evidence="2">BWB3-3</strain>
    </source>
</reference>
<protein>
    <submittedName>
        <fullName evidence="2">GNAT family N-acetyltransferase</fullName>
    </submittedName>
</protein>
<dbReference type="PROSITE" id="PS51186">
    <property type="entry name" value="GNAT"/>
    <property type="match status" value="1"/>
</dbReference>
<dbReference type="SUPFAM" id="SSF55729">
    <property type="entry name" value="Acyl-CoA N-acyltransferases (Nat)"/>
    <property type="match status" value="1"/>
</dbReference>
<proteinExistence type="predicted"/>
<dbReference type="InterPro" id="IPR000182">
    <property type="entry name" value="GNAT_dom"/>
</dbReference>
<feature type="domain" description="N-acetyltransferase" evidence="1">
    <location>
        <begin position="1"/>
        <end position="206"/>
    </location>
</feature>
<comment type="caution">
    <text evidence="2">The sequence shown here is derived from an EMBL/GenBank/DDBJ whole genome shotgun (WGS) entry which is preliminary data.</text>
</comment>